<dbReference type="EMBL" id="KX756572">
    <property type="protein sequence ID" value="AOT25403.1"/>
    <property type="molecule type" value="Genomic_DNA"/>
</dbReference>
<sequence length="255" mass="27415">MWAQIAMAAVNTLEGWANSKSNRELASAQYEYDRSAASNRGLANASQNMMSMADANVNRYKQWRQNKLEQDAFGKAWSQQGYNSAKTMDALNSRAFEQRLSAAGNLGSMVASAAAAGVGGASVSQNMQVEELRQARQNDALEQSKVDAQYADNEQRLALIDNSTRGISFDPVFAGMNYQAVDMTVDTSWKHKYSMGKAAMDGYNGFTGNMNNLNVDASSFTSKQESKGATGFGGASTMFSWFGGTGKSGAGATRV</sequence>
<keyword evidence="2" id="KW-1185">Reference proteome</keyword>
<gene>
    <name evidence="1" type="ORF">PP2_037</name>
</gene>
<reference evidence="1 2" key="1">
    <citation type="journal article" date="2017" name="Arch. Virol.">
        <title>Genomic characterization of bacteriophage vB_PcaP_PP2 infecting Pectobacterium carotovorum subsp. carotovorum, a new member of a proposed genus in the subfamily Autographivirinae.</title>
        <authorList>
            <person name="Lim J.A."/>
            <person name="Heu S."/>
            <person name="Park J."/>
            <person name="Roh E."/>
        </authorList>
    </citation>
    <scope>NUCLEOTIDE SEQUENCE [LARGE SCALE GENOMIC DNA]</scope>
</reference>
<accession>A0A1W5P520</accession>
<protein>
    <recommendedName>
        <fullName evidence="3">Internal virion protein</fullName>
    </recommendedName>
</protein>
<evidence type="ECO:0000313" key="1">
    <source>
        <dbReference type="EMBL" id="AOT25403.1"/>
    </source>
</evidence>
<evidence type="ECO:0008006" key="3">
    <source>
        <dbReference type="Google" id="ProtNLM"/>
    </source>
</evidence>
<proteinExistence type="predicted"/>
<evidence type="ECO:0000313" key="2">
    <source>
        <dbReference type="Proteomes" id="UP000223770"/>
    </source>
</evidence>
<organism evidence="1 2">
    <name type="scientific">Pectobacterium phage PP2</name>
    <dbReference type="NCBI Taxonomy" id="1897743"/>
    <lineage>
        <taxon>Viruses</taxon>
        <taxon>Duplodnaviria</taxon>
        <taxon>Heunggongvirae</taxon>
        <taxon>Uroviricota</taxon>
        <taxon>Caudoviricetes</taxon>
        <taxon>Autographivirales</taxon>
        <taxon>Autonotataviridae</taxon>
        <taxon>Melnykvirinae</taxon>
        <taxon>Wanjuvirus</taxon>
        <taxon>Wanjuvirus PP2</taxon>
    </lineage>
</organism>
<dbReference type="Proteomes" id="UP000223770">
    <property type="component" value="Segment"/>
</dbReference>
<name>A0A1W5P520_9CAUD</name>